<name>A0A645GML4_9ZZZZ</name>
<evidence type="ECO:0000313" key="1">
    <source>
        <dbReference type="EMBL" id="MPN27119.1"/>
    </source>
</evidence>
<dbReference type="AlphaFoldDB" id="A0A645GML4"/>
<gene>
    <name evidence="1" type="ORF">SDC9_174546</name>
</gene>
<sequence>MDTIELSLNEKLHNDTTDYSVIFSGEPIPKKIKNYLTLLQQNGFKFSSADGMIYIEQYRPFAFQHLSFLLSEPMKSYLNEISMESAEGFAMDQTIIISSQQLVDRILWYENFIKNNPAFVLLDNCKTYKKAYLSYLISGYGKTNLYSNVANKELSPYFAEAYDYLFKTYPESETATLALPYYNALKEKQAATVRDLKKKLVIKGLIYNLE</sequence>
<reference evidence="1" key="1">
    <citation type="submission" date="2019-08" db="EMBL/GenBank/DDBJ databases">
        <authorList>
            <person name="Kucharzyk K."/>
            <person name="Murdoch R.W."/>
            <person name="Higgins S."/>
            <person name="Loffler F."/>
        </authorList>
    </citation>
    <scope>NUCLEOTIDE SEQUENCE</scope>
</reference>
<proteinExistence type="predicted"/>
<dbReference type="EMBL" id="VSSQ01076894">
    <property type="protein sequence ID" value="MPN27119.1"/>
    <property type="molecule type" value="Genomic_DNA"/>
</dbReference>
<protein>
    <submittedName>
        <fullName evidence="1">Uncharacterized protein</fullName>
    </submittedName>
</protein>
<accession>A0A645GML4</accession>
<comment type="caution">
    <text evidence="1">The sequence shown here is derived from an EMBL/GenBank/DDBJ whole genome shotgun (WGS) entry which is preliminary data.</text>
</comment>
<organism evidence="1">
    <name type="scientific">bioreactor metagenome</name>
    <dbReference type="NCBI Taxonomy" id="1076179"/>
    <lineage>
        <taxon>unclassified sequences</taxon>
        <taxon>metagenomes</taxon>
        <taxon>ecological metagenomes</taxon>
    </lineage>
</organism>